<name>A0A8S9KCX3_BRACR</name>
<evidence type="ECO:0000313" key="2">
    <source>
        <dbReference type="EMBL" id="KAF2591881.1"/>
    </source>
</evidence>
<organism evidence="2">
    <name type="scientific">Brassica cretica</name>
    <name type="common">Mustard</name>
    <dbReference type="NCBI Taxonomy" id="69181"/>
    <lineage>
        <taxon>Eukaryota</taxon>
        <taxon>Viridiplantae</taxon>
        <taxon>Streptophyta</taxon>
        <taxon>Embryophyta</taxon>
        <taxon>Tracheophyta</taxon>
        <taxon>Spermatophyta</taxon>
        <taxon>Magnoliopsida</taxon>
        <taxon>eudicotyledons</taxon>
        <taxon>Gunneridae</taxon>
        <taxon>Pentapetalae</taxon>
        <taxon>rosids</taxon>
        <taxon>malvids</taxon>
        <taxon>Brassicales</taxon>
        <taxon>Brassicaceae</taxon>
        <taxon>Brassiceae</taxon>
        <taxon>Brassica</taxon>
    </lineage>
</organism>
<dbReference type="EMBL" id="QGKY02000190">
    <property type="protein sequence ID" value="KAF2591881.1"/>
    <property type="molecule type" value="Genomic_DNA"/>
</dbReference>
<dbReference type="AlphaFoldDB" id="A0A8S9KCX3"/>
<dbReference type="PANTHER" id="PTHR31099">
    <property type="entry name" value="OS06G0165300 PROTEIN"/>
    <property type="match status" value="1"/>
</dbReference>
<evidence type="ECO:0000256" key="1">
    <source>
        <dbReference type="SAM" id="MobiDB-lite"/>
    </source>
</evidence>
<gene>
    <name evidence="2" type="ORF">F2Q70_00038874</name>
</gene>
<dbReference type="PANTHER" id="PTHR31099:SF44">
    <property type="entry name" value="DUF4283 DOMAIN-CONTAINING PROTEIN"/>
    <property type="match status" value="1"/>
</dbReference>
<comment type="caution">
    <text evidence="2">The sequence shown here is derived from an EMBL/GenBank/DDBJ whole genome shotgun (WGS) entry which is preliminary data.</text>
</comment>
<sequence>MLTSPSPFLTPTVSPQPVRIVDYDEILARGFGELGKIGVLAKFISKNPQTNSVHDDDILVPKAESLPHSIDPADGEAYWIARYGSITPPSEKSFPVMSQRLVEKDALSRSTSEFLKAVLAFYRISDAVEFRIPCRGESADNPPEGYFTCYESFLVRCLLWFPIPEIIVRVLDRFEVSISQLNPTSFQHLIGVMILSYEHGVSLTTDHFEAIFRLQLVLKSHLHRLVPRKYMTVIKGLISNSNSWTKFFFFVCINAASVEENCIPLFRSKPNDSPFINPLFPFPEGVIEMRDLLRNGPFFWTLFTPRRVHKALRLVHPDLGMGVETDSDSESDDPASRDVPAGETNVRSSKGKGIDLVRVLDRFKVSISQLNPTSFQHLIGVVVLSYEHGLSLTTEHFEAIFRLLLVSKPHLYRLVPRKYMTVIKGLISKLWTKFFFVRITAASVEENCIPLFQSKPNDSPFINLLFPFPEDVIEKRDLLRNADSDSESDDPASCDVPAEETNVRSSKGKGIDLGDIEYSVDDSILPGWDPDLAYGDGSDSSEVPIPDFDEFFAGLPSSFDPPSSLDESGRSKVVAEGSRIINGGLNMLGSALEASHREAMVYRFKAEKVEKDLARMQNEILERDSKLAKDHDKAVRRVEMRGWDPDLAYGDGSGSSEVPIPDFDEFFAGFPSSFDPPSSKDELGRSKVVAEGSRIINGGLNMLGSALEASHREAMGYRFKAEKAEKDLACAYFPDRREYSEILGSHPGFSFTEEVMTEAAGDDEEVDCPADAFGVSMSGDFSFDL</sequence>
<reference evidence="2" key="1">
    <citation type="submission" date="2019-12" db="EMBL/GenBank/DDBJ databases">
        <title>Genome sequencing and annotation of Brassica cretica.</title>
        <authorList>
            <person name="Studholme D.J."/>
            <person name="Sarris P.F."/>
        </authorList>
    </citation>
    <scope>NUCLEOTIDE SEQUENCE</scope>
    <source>
        <strain evidence="2">PFS-102/07</strain>
        <tissue evidence="2">Leaf</tissue>
    </source>
</reference>
<feature type="region of interest" description="Disordered" evidence="1">
    <location>
        <begin position="481"/>
        <end position="506"/>
    </location>
</feature>
<proteinExistence type="predicted"/>
<accession>A0A8S9KCX3</accession>
<protein>
    <submittedName>
        <fullName evidence="2">Uncharacterized protein</fullName>
    </submittedName>
</protein>
<feature type="region of interest" description="Disordered" evidence="1">
    <location>
        <begin position="323"/>
        <end position="348"/>
    </location>
</feature>